<dbReference type="InterPro" id="IPR051807">
    <property type="entry name" value="Sec-metab_biosynth-assoc"/>
</dbReference>
<dbReference type="OrthoDB" id="5519740at2759"/>
<accession>A0A8H4X832</accession>
<dbReference type="AlphaFoldDB" id="A0A8H4X832"/>
<dbReference type="PANTHER" id="PTHR33606:SF3">
    <property type="entry name" value="PROTEIN YCII"/>
    <property type="match status" value="1"/>
</dbReference>
<evidence type="ECO:0000313" key="2">
    <source>
        <dbReference type="Proteomes" id="UP000622797"/>
    </source>
</evidence>
<dbReference type="SUPFAM" id="SSF54909">
    <property type="entry name" value="Dimeric alpha+beta barrel"/>
    <property type="match status" value="1"/>
</dbReference>
<gene>
    <name evidence="1" type="ORF">FSARC_7627</name>
</gene>
<dbReference type="PANTHER" id="PTHR33606">
    <property type="entry name" value="PROTEIN YCII"/>
    <property type="match status" value="1"/>
</dbReference>
<name>A0A8H4X832_9HYPO</name>
<sequence length="111" mass="12620">MASNTTKSEWLIQIPDLPDAKERRVVAFPQHIQRVKTEDPQDFWVFGGAILKDRAASGQPPVITGSAMMVLATSREEVLDRLKDDVLAKQRVWDLEKAQIHPFFRPNRGPI</sequence>
<evidence type="ECO:0000313" key="1">
    <source>
        <dbReference type="EMBL" id="KAF4964441.1"/>
    </source>
</evidence>
<keyword evidence="2" id="KW-1185">Reference proteome</keyword>
<dbReference type="Gene3D" id="3.30.70.1060">
    <property type="entry name" value="Dimeric alpha+beta barrel"/>
    <property type="match status" value="1"/>
</dbReference>
<comment type="caution">
    <text evidence="1">The sequence shown here is derived from an EMBL/GenBank/DDBJ whole genome shotgun (WGS) entry which is preliminary data.</text>
</comment>
<proteinExistence type="predicted"/>
<dbReference type="InterPro" id="IPR011008">
    <property type="entry name" value="Dimeric_a/b-barrel"/>
</dbReference>
<reference evidence="1" key="1">
    <citation type="journal article" date="2020" name="BMC Genomics">
        <title>Correction to: Identification and distribution of gene clusters required for synthesis of sphingolipid metabolism inhibitors in diverse species of the filamentous fungus Fusarium.</title>
        <authorList>
            <person name="Kim H.S."/>
            <person name="Lohmar J.M."/>
            <person name="Busman M."/>
            <person name="Brown D.W."/>
            <person name="Naumann T.A."/>
            <person name="Divon H.H."/>
            <person name="Lysoe E."/>
            <person name="Uhlig S."/>
            <person name="Proctor R.H."/>
        </authorList>
    </citation>
    <scope>NUCLEOTIDE SEQUENCE</scope>
    <source>
        <strain evidence="1">NRRL 20472</strain>
    </source>
</reference>
<organism evidence="1 2">
    <name type="scientific">Fusarium sarcochroum</name>
    <dbReference type="NCBI Taxonomy" id="1208366"/>
    <lineage>
        <taxon>Eukaryota</taxon>
        <taxon>Fungi</taxon>
        <taxon>Dikarya</taxon>
        <taxon>Ascomycota</taxon>
        <taxon>Pezizomycotina</taxon>
        <taxon>Sordariomycetes</taxon>
        <taxon>Hypocreomycetidae</taxon>
        <taxon>Hypocreales</taxon>
        <taxon>Nectriaceae</taxon>
        <taxon>Fusarium</taxon>
        <taxon>Fusarium lateritium species complex</taxon>
    </lineage>
</organism>
<dbReference type="EMBL" id="JABEXW010000410">
    <property type="protein sequence ID" value="KAF4964441.1"/>
    <property type="molecule type" value="Genomic_DNA"/>
</dbReference>
<reference evidence="1" key="2">
    <citation type="submission" date="2020-05" db="EMBL/GenBank/DDBJ databases">
        <authorList>
            <person name="Kim H.-S."/>
            <person name="Proctor R.H."/>
            <person name="Brown D.W."/>
        </authorList>
    </citation>
    <scope>NUCLEOTIDE SEQUENCE</scope>
    <source>
        <strain evidence="1">NRRL 20472</strain>
    </source>
</reference>
<dbReference type="Proteomes" id="UP000622797">
    <property type="component" value="Unassembled WGS sequence"/>
</dbReference>
<evidence type="ECO:0008006" key="3">
    <source>
        <dbReference type="Google" id="ProtNLM"/>
    </source>
</evidence>
<protein>
    <recommendedName>
        <fullName evidence="3">YCII-related domain-containing protein</fullName>
    </recommendedName>
</protein>